<name>A0A1N7LE50_9BACL</name>
<dbReference type="EMBL" id="FTOO01000003">
    <property type="protein sequence ID" value="SIS72061.1"/>
    <property type="molecule type" value="Genomic_DNA"/>
</dbReference>
<sequence length="228" mass="24422">MGFKKQFLDLAGRSMWLRSAEAMLAGGADEIVVVASAADVARMEEEARHAQLAVHFALGGATRHESVVSGVKRALERMAAGGADLAHSALAVHDAARPFVSAEDVRRVFEAAMRCGGAVLGSPCRDTVKRVASGWVQETIPRDELFLAETPQALRADLAPSVYLERTYAADEAPTDDSGAMEAAGVPVVAVTSMAYNGKITTPADLDYARFLALERWGRPEHADWTRV</sequence>
<keyword evidence="3" id="KW-0414">Isoprene biosynthesis</keyword>
<dbReference type="GO" id="GO:0008299">
    <property type="term" value="P:isoprenoid biosynthetic process"/>
    <property type="evidence" value="ECO:0007669"/>
    <property type="project" value="UniProtKB-KW"/>
</dbReference>
<keyword evidence="5" id="KW-1185">Reference proteome</keyword>
<gene>
    <name evidence="4" type="ORF">SAMN05421799_10380</name>
</gene>
<evidence type="ECO:0000313" key="4">
    <source>
        <dbReference type="EMBL" id="SIS72061.1"/>
    </source>
</evidence>
<organism evidence="4 5">
    <name type="scientific">Alicyclobacillus vulcanalis</name>
    <dbReference type="NCBI Taxonomy" id="252246"/>
    <lineage>
        <taxon>Bacteria</taxon>
        <taxon>Bacillati</taxon>
        <taxon>Bacillota</taxon>
        <taxon>Bacilli</taxon>
        <taxon>Bacillales</taxon>
        <taxon>Alicyclobacillaceae</taxon>
        <taxon>Alicyclobacillus</taxon>
    </lineage>
</organism>
<dbReference type="Proteomes" id="UP000186156">
    <property type="component" value="Unassembled WGS sequence"/>
</dbReference>
<reference evidence="5" key="1">
    <citation type="submission" date="2017-01" db="EMBL/GenBank/DDBJ databases">
        <authorList>
            <person name="Varghese N."/>
            <person name="Submissions S."/>
        </authorList>
    </citation>
    <scope>NUCLEOTIDE SEQUENCE [LARGE SCALE GENOMIC DNA]</scope>
    <source>
        <strain evidence="5">DSM 16176</strain>
    </source>
</reference>
<evidence type="ECO:0000313" key="5">
    <source>
        <dbReference type="Proteomes" id="UP000186156"/>
    </source>
</evidence>
<dbReference type="Gene3D" id="3.90.550.10">
    <property type="entry name" value="Spore Coat Polysaccharide Biosynthesis Protein SpsA, Chain A"/>
    <property type="match status" value="1"/>
</dbReference>
<dbReference type="GO" id="GO:0050518">
    <property type="term" value="F:2-C-methyl-D-erythritol 4-phosphate cytidylyltransferase activity"/>
    <property type="evidence" value="ECO:0007669"/>
    <property type="project" value="TreeGrafter"/>
</dbReference>
<evidence type="ECO:0000256" key="1">
    <source>
        <dbReference type="ARBA" id="ARBA00022679"/>
    </source>
</evidence>
<dbReference type="InterPro" id="IPR034683">
    <property type="entry name" value="IspD/TarI"/>
</dbReference>
<keyword evidence="1 4" id="KW-0808">Transferase</keyword>
<evidence type="ECO:0000256" key="2">
    <source>
        <dbReference type="ARBA" id="ARBA00022695"/>
    </source>
</evidence>
<dbReference type="AlphaFoldDB" id="A0A1N7LE50"/>
<dbReference type="STRING" id="252246.SAMN05421799_10380"/>
<evidence type="ECO:0000256" key="3">
    <source>
        <dbReference type="ARBA" id="ARBA00023229"/>
    </source>
</evidence>
<dbReference type="PANTHER" id="PTHR32125:SF4">
    <property type="entry name" value="2-C-METHYL-D-ERYTHRITOL 4-PHOSPHATE CYTIDYLYLTRANSFERASE, CHLOROPLASTIC"/>
    <property type="match status" value="1"/>
</dbReference>
<dbReference type="InterPro" id="IPR050088">
    <property type="entry name" value="IspD/TarI_cytidylyltransf_bact"/>
</dbReference>
<accession>A0A1N7LE50</accession>
<proteinExistence type="predicted"/>
<dbReference type="SUPFAM" id="SSF53448">
    <property type="entry name" value="Nucleotide-diphospho-sugar transferases"/>
    <property type="match status" value="1"/>
</dbReference>
<dbReference type="InterPro" id="IPR029044">
    <property type="entry name" value="Nucleotide-diphossugar_trans"/>
</dbReference>
<dbReference type="PANTHER" id="PTHR32125">
    <property type="entry name" value="2-C-METHYL-D-ERYTHRITOL 4-PHOSPHATE CYTIDYLYLTRANSFERASE, CHLOROPLASTIC"/>
    <property type="match status" value="1"/>
</dbReference>
<keyword evidence="2 4" id="KW-0548">Nucleotidyltransferase</keyword>
<dbReference type="Pfam" id="PF01128">
    <property type="entry name" value="IspD"/>
    <property type="match status" value="1"/>
</dbReference>
<protein>
    <submittedName>
        <fullName evidence="4">2-C-methyl-D-erythritol 4-phosphate cytidylyltransferase</fullName>
    </submittedName>
</protein>